<protein>
    <submittedName>
        <fullName evidence="2">Uncharacterized protein</fullName>
    </submittedName>
</protein>
<evidence type="ECO:0000256" key="1">
    <source>
        <dbReference type="SAM" id="MobiDB-lite"/>
    </source>
</evidence>
<evidence type="ECO:0000313" key="2">
    <source>
        <dbReference type="EMBL" id="EMS46457.1"/>
    </source>
</evidence>
<accession>M7YGZ8</accession>
<name>M7YGZ8_TRIUA</name>
<dbReference type="AlphaFoldDB" id="M7YGZ8"/>
<feature type="region of interest" description="Disordered" evidence="1">
    <location>
        <begin position="146"/>
        <end position="168"/>
    </location>
</feature>
<reference evidence="2" key="1">
    <citation type="journal article" date="2013" name="Nature">
        <title>Draft genome of the wheat A-genome progenitor Triticum urartu.</title>
        <authorList>
            <person name="Ling H.Q."/>
            <person name="Zhao S."/>
            <person name="Liu D."/>
            <person name="Wang J."/>
            <person name="Sun H."/>
            <person name="Zhang C."/>
            <person name="Fan H."/>
            <person name="Li D."/>
            <person name="Dong L."/>
            <person name="Tao Y."/>
            <person name="Gao C."/>
            <person name="Wu H."/>
            <person name="Li Y."/>
            <person name="Cui Y."/>
            <person name="Guo X."/>
            <person name="Zheng S."/>
            <person name="Wang B."/>
            <person name="Yu K."/>
            <person name="Liang Q."/>
            <person name="Yang W."/>
            <person name="Lou X."/>
            <person name="Chen J."/>
            <person name="Feng M."/>
            <person name="Jian J."/>
            <person name="Zhang X."/>
            <person name="Luo G."/>
            <person name="Jiang Y."/>
            <person name="Liu J."/>
            <person name="Wang Z."/>
            <person name="Sha Y."/>
            <person name="Zhang B."/>
            <person name="Wu H."/>
            <person name="Tang D."/>
            <person name="Shen Q."/>
            <person name="Xue P."/>
            <person name="Zou S."/>
            <person name="Wang X."/>
            <person name="Liu X."/>
            <person name="Wang F."/>
            <person name="Yang Y."/>
            <person name="An X."/>
            <person name="Dong Z."/>
            <person name="Zhang K."/>
            <person name="Zhang X."/>
            <person name="Luo M.C."/>
            <person name="Dvorak J."/>
            <person name="Tong Y."/>
            <person name="Wang J."/>
            <person name="Yang H."/>
            <person name="Li Z."/>
            <person name="Wang D."/>
            <person name="Zhang A."/>
            <person name="Wang J."/>
        </authorList>
    </citation>
    <scope>NUCLEOTIDE SEQUENCE</scope>
</reference>
<dbReference type="EMBL" id="KD274488">
    <property type="protein sequence ID" value="EMS46457.1"/>
    <property type="molecule type" value="Genomic_DNA"/>
</dbReference>
<feature type="region of interest" description="Disordered" evidence="1">
    <location>
        <begin position="1"/>
        <end position="22"/>
    </location>
</feature>
<organism evidence="2">
    <name type="scientific">Triticum urartu</name>
    <name type="common">Red wild einkorn</name>
    <name type="synonym">Crithodium urartu</name>
    <dbReference type="NCBI Taxonomy" id="4572"/>
    <lineage>
        <taxon>Eukaryota</taxon>
        <taxon>Viridiplantae</taxon>
        <taxon>Streptophyta</taxon>
        <taxon>Embryophyta</taxon>
        <taxon>Tracheophyta</taxon>
        <taxon>Spermatophyta</taxon>
        <taxon>Magnoliopsida</taxon>
        <taxon>Liliopsida</taxon>
        <taxon>Poales</taxon>
        <taxon>Poaceae</taxon>
        <taxon>BOP clade</taxon>
        <taxon>Pooideae</taxon>
        <taxon>Triticodae</taxon>
        <taxon>Triticeae</taxon>
        <taxon>Triticinae</taxon>
        <taxon>Triticum</taxon>
    </lineage>
</organism>
<gene>
    <name evidence="2" type="ORF">TRIUR3_26457</name>
</gene>
<proteinExistence type="predicted"/>
<sequence>MTSTDAAAASTGKPSNDWPKLSNPIVVVSGVRDEEANAGRSHRVRRGLAGLHLPSEGGTAFGPTSVGSGKREGFEAYRVGQAAKLTTREWSDGDRQCRQAGTGGTQIHIAVAVAIGTSVSQASWKRRNCWVAEAGVARQRTPSAIDTGDTWVQGHRGRSSANKSFGKPEPWRHEKPDFCGGLCFLWRRSNGSRRVGVPGRSRGPASMKCVIKLELGLSFDSLGEAYDFYNLYLWEVGFGIWYGMLVIGTTVGGENSEDETPNNRGLLLGGRTCDHEAQAAASREVVLSMRLKTCAMFTDVVPYCPAEQPSQTNDERVSKYKEMVGGGTEAAQVECSTSLARDMVRDHGLATGLCGQPGIAEYMEKCRIPYKVISKGREQDRVSGAGNPPGDPAVKSEWGEKFCHSVGLNHDQLSLQDVLRFYDNMLGCSRELRKKWFRYFNPFVVVMSKQDLKDELGLGGELSMTGWRWLYRWRGVFDPCFVMFIPLVPLEEGWLPLMWDMMSKKLPMTRHYDGIKLKASPDEGEHPINLFL</sequence>